<dbReference type="AlphaFoldDB" id="D8PT78"/>
<keyword evidence="2" id="KW-1185">Reference proteome</keyword>
<evidence type="ECO:0008006" key="3">
    <source>
        <dbReference type="Google" id="ProtNLM"/>
    </source>
</evidence>
<evidence type="ECO:0000313" key="1">
    <source>
        <dbReference type="EMBL" id="EFJ01267.1"/>
    </source>
</evidence>
<dbReference type="eggNOG" id="ENOG502SGIR">
    <property type="taxonomic scope" value="Eukaryota"/>
</dbReference>
<protein>
    <recommendedName>
        <fullName evidence="3">Condensation domain-containing protein</fullName>
    </recommendedName>
</protein>
<dbReference type="InterPro" id="IPR023213">
    <property type="entry name" value="CAT-like_dom_sf"/>
</dbReference>
<accession>D8PT78</accession>
<dbReference type="PANTHER" id="PTHR28037">
    <property type="entry name" value="ALCOHOL O-ACETYLTRANSFERASE 1-RELATED"/>
    <property type="match status" value="1"/>
</dbReference>
<dbReference type="HOGENOM" id="CLU_526946_0_0_1"/>
<dbReference type="STRING" id="578458.D8PT78"/>
<evidence type="ECO:0000313" key="2">
    <source>
        <dbReference type="Proteomes" id="UP000007431"/>
    </source>
</evidence>
<dbReference type="InterPro" id="IPR052058">
    <property type="entry name" value="Alcohol_O-acetyltransferase"/>
</dbReference>
<dbReference type="PANTHER" id="PTHR28037:SF1">
    <property type="entry name" value="ALCOHOL O-ACETYLTRANSFERASE 1-RELATED"/>
    <property type="match status" value="1"/>
</dbReference>
<proteinExistence type="predicted"/>
<organism evidence="2">
    <name type="scientific">Schizophyllum commune (strain H4-8 / FGSC 9210)</name>
    <name type="common">Split gill fungus</name>
    <dbReference type="NCBI Taxonomy" id="578458"/>
    <lineage>
        <taxon>Eukaryota</taxon>
        <taxon>Fungi</taxon>
        <taxon>Dikarya</taxon>
        <taxon>Basidiomycota</taxon>
        <taxon>Agaricomycotina</taxon>
        <taxon>Agaricomycetes</taxon>
        <taxon>Agaricomycetidae</taxon>
        <taxon>Agaricales</taxon>
        <taxon>Schizophyllaceae</taxon>
        <taxon>Schizophyllum</taxon>
    </lineage>
</organism>
<dbReference type="Gene3D" id="3.30.559.30">
    <property type="entry name" value="Nonribosomal peptide synthetase, condensation domain"/>
    <property type="match status" value="1"/>
</dbReference>
<dbReference type="Gene3D" id="3.30.559.10">
    <property type="entry name" value="Chloramphenicol acetyltransferase-like domain"/>
    <property type="match status" value="1"/>
</dbReference>
<dbReference type="EMBL" id="GL377303">
    <property type="protein sequence ID" value="EFJ01267.1"/>
    <property type="molecule type" value="Genomic_DNA"/>
</dbReference>
<name>D8PT78_SCHCM</name>
<dbReference type="InParanoid" id="D8PT78"/>
<dbReference type="VEuPathDB" id="FungiDB:SCHCODRAFT_02484329"/>
<dbReference type="OMA" id="FRKREPM"/>
<sequence length="552" mass="62201">MDEWKLEKSTPQRVYRRPLGLLEQGFYWDSQFSGTADTLQLVSLRVEPQRVTPELLERAWNFTKQRHPLLGARVEELSYRQQDFVLEESRLHSCIPGEIIYDSIPSAAEAHSYADRIINSPRRLTNDLLAQLFIILQADDVQTTHLIIVVAHMITDGMGNFALLRTLMEALSQPSVDVGPLEERLWLARSTNALFADSEQPVARQRWHRALGAVIMQLRMSGMKGGHTLPRKISAATPFTPTRSRFLDTSFSPSETKKIIQSCREQKVTFGNAYHVLGQIAMTRVLHRLHLAGKISDDEWAFRQREPFMPGGPLNQRPFLDPEWYARGGSATVNVAISFYFNRLPVMPGGKNAGAHGRLPTYVELLSKRRFFLRARMMKAQANAFVRHPRHIDINYARLPIRVAGASVQVERWRAIQRSGASDLSTEPISAIEQAKGANFVMTFGGSSMGNVSLCLPFCYKCVIPLKYPANSPEPIIEILETHTRLRTRPTELYLGGATFKGQLGLVVHYDGNVYEDALVQEWLDEVRNAVHWYLGDGAKAQDAGAGIQAKL</sequence>
<dbReference type="Proteomes" id="UP000007431">
    <property type="component" value="Unassembled WGS sequence"/>
</dbReference>
<reference evidence="1 2" key="1">
    <citation type="journal article" date="2010" name="Nat. Biotechnol.">
        <title>Genome sequence of the model mushroom Schizophyllum commune.</title>
        <authorList>
            <person name="Ohm R.A."/>
            <person name="de Jong J.F."/>
            <person name="Lugones L.G."/>
            <person name="Aerts A."/>
            <person name="Kothe E."/>
            <person name="Stajich J.E."/>
            <person name="de Vries R.P."/>
            <person name="Record E."/>
            <person name="Levasseur A."/>
            <person name="Baker S.E."/>
            <person name="Bartholomew K.A."/>
            <person name="Coutinho P.M."/>
            <person name="Erdmann S."/>
            <person name="Fowler T.J."/>
            <person name="Gathman A.C."/>
            <person name="Lombard V."/>
            <person name="Henrissat B."/>
            <person name="Knabe N."/>
            <person name="Kuees U."/>
            <person name="Lilly W.W."/>
            <person name="Lindquist E."/>
            <person name="Lucas S."/>
            <person name="Magnuson J.K."/>
            <person name="Piumi F."/>
            <person name="Raudaskoski M."/>
            <person name="Salamov A."/>
            <person name="Schmutz J."/>
            <person name="Schwarze F.W.M.R."/>
            <person name="vanKuyk P.A."/>
            <person name="Horton J.S."/>
            <person name="Grigoriev I.V."/>
            <person name="Woesten H.A.B."/>
        </authorList>
    </citation>
    <scope>NUCLEOTIDE SEQUENCE [LARGE SCALE GENOMIC DNA]</scope>
    <source>
        <strain evidence="2">H4-8 / FGSC 9210</strain>
    </source>
</reference>
<gene>
    <name evidence="1" type="ORF">SCHCODRAFT_14545</name>
</gene>
<dbReference type="SUPFAM" id="SSF52777">
    <property type="entry name" value="CoA-dependent acyltransferases"/>
    <property type="match status" value="1"/>
</dbReference>